<dbReference type="RefSeq" id="XP_031440288.1">
    <property type="nucleotide sequence ID" value="XM_031584428.1"/>
</dbReference>
<reference evidence="3" key="1">
    <citation type="submission" date="2025-08" db="UniProtKB">
        <authorList>
            <consortium name="RefSeq"/>
        </authorList>
    </citation>
    <scope>IDENTIFICATION</scope>
</reference>
<evidence type="ECO:0000313" key="3">
    <source>
        <dbReference type="RefSeq" id="XP_031440288.1"/>
    </source>
</evidence>
<dbReference type="KEGG" id="char:116224473"/>
<name>A0A6P8GND7_CLUHA</name>
<accession>A0A6P8GND7</accession>
<dbReference type="Proteomes" id="UP000515152">
    <property type="component" value="Chromosome 17"/>
</dbReference>
<gene>
    <name evidence="3" type="primary">LOC116224473</name>
</gene>
<protein>
    <submittedName>
        <fullName evidence="3">Uncharacterized protein LOC116224473</fullName>
    </submittedName>
</protein>
<evidence type="ECO:0000256" key="1">
    <source>
        <dbReference type="SAM" id="MobiDB-lite"/>
    </source>
</evidence>
<feature type="region of interest" description="Disordered" evidence="1">
    <location>
        <begin position="219"/>
        <end position="239"/>
    </location>
</feature>
<feature type="compositionally biased region" description="Low complexity" evidence="1">
    <location>
        <begin position="220"/>
        <end position="231"/>
    </location>
</feature>
<sequence length="361" mass="39257">MDGINLEDAEEFGLSVRNYDKRHEALLTEPIINKQNSDDVTHNVYFSPELVSPTIIPYSHNGDPGQSAELSGLTELTQRVGRAPYLEQLLSRDTAWDDLLKRTTVDDVEGEAPGSNKRFKPANAGGAVVADAQIHEQVFNTDGGGLAQLFDDNYRWSDADVTLWDQVVFGGESGYCTPEPIPVDGGQTPAEERTTDVVISAPATDVDVVSNQNCAIGLLTSTPTNHTPVTTRQPPDIQPPTTALRYARGTTTNANVVNTCSVDNTNQLHRQLVARVNYLTHQARNDRIARASLDSELSAVKALLTTLVDDVGVVKANLVNQNVDVKSMVSLIRELHNIGTVDWNAMGRAILGFERDSTAVI</sequence>
<proteinExistence type="predicted"/>
<dbReference type="GeneID" id="116224473"/>
<dbReference type="AlphaFoldDB" id="A0A6P8GND7"/>
<organism evidence="2 3">
    <name type="scientific">Clupea harengus</name>
    <name type="common">Atlantic herring</name>
    <dbReference type="NCBI Taxonomy" id="7950"/>
    <lineage>
        <taxon>Eukaryota</taxon>
        <taxon>Metazoa</taxon>
        <taxon>Chordata</taxon>
        <taxon>Craniata</taxon>
        <taxon>Vertebrata</taxon>
        <taxon>Euteleostomi</taxon>
        <taxon>Actinopterygii</taxon>
        <taxon>Neopterygii</taxon>
        <taxon>Teleostei</taxon>
        <taxon>Clupei</taxon>
        <taxon>Clupeiformes</taxon>
        <taxon>Clupeoidei</taxon>
        <taxon>Clupeidae</taxon>
        <taxon>Clupea</taxon>
    </lineage>
</organism>
<keyword evidence="2" id="KW-1185">Reference proteome</keyword>
<evidence type="ECO:0000313" key="2">
    <source>
        <dbReference type="Proteomes" id="UP000515152"/>
    </source>
</evidence>